<keyword evidence="2" id="KW-0732">Signal</keyword>
<dbReference type="SUPFAM" id="SSF51445">
    <property type="entry name" value="(Trans)glycosidases"/>
    <property type="match status" value="1"/>
</dbReference>
<keyword evidence="5" id="KW-0539">Nucleus</keyword>
<dbReference type="InterPro" id="IPR017853">
    <property type="entry name" value="GH"/>
</dbReference>
<protein>
    <recommendedName>
        <fullName evidence="10">Zn(2)-C6 fungal-type domain-containing protein</fullName>
    </recommendedName>
</protein>
<dbReference type="GO" id="GO:0008270">
    <property type="term" value="F:zinc ion binding"/>
    <property type="evidence" value="ECO:0007669"/>
    <property type="project" value="InterPro"/>
</dbReference>
<evidence type="ECO:0000256" key="2">
    <source>
        <dbReference type="ARBA" id="ARBA00022729"/>
    </source>
</evidence>
<dbReference type="EMBL" id="LKCW01000232">
    <property type="protein sequence ID" value="KPM35802.1"/>
    <property type="molecule type" value="Genomic_DNA"/>
</dbReference>
<dbReference type="InterPro" id="IPR053157">
    <property type="entry name" value="Sterol_Uptake_Regulator"/>
</dbReference>
<dbReference type="PROSITE" id="PS50048">
    <property type="entry name" value="ZN2_CY6_FUNGAL_2"/>
    <property type="match status" value="1"/>
</dbReference>
<dbReference type="InterPro" id="IPR001547">
    <property type="entry name" value="Glyco_hydro_5"/>
</dbReference>
<keyword evidence="3" id="KW-0378">Hydrolase</keyword>
<dbReference type="GO" id="GO:0030245">
    <property type="term" value="P:cellulose catabolic process"/>
    <property type="evidence" value="ECO:0007669"/>
    <property type="project" value="UniProtKB-KW"/>
</dbReference>
<evidence type="ECO:0000256" key="6">
    <source>
        <dbReference type="ARBA" id="ARBA00023277"/>
    </source>
</evidence>
<accession>A0A0P7B2Y7</accession>
<evidence type="ECO:0000256" key="8">
    <source>
        <dbReference type="ARBA" id="ARBA00023326"/>
    </source>
</evidence>
<dbReference type="Pfam" id="PF00150">
    <property type="entry name" value="Cellulase"/>
    <property type="match status" value="1"/>
</dbReference>
<dbReference type="OrthoDB" id="412536at2759"/>
<name>A0A0P7B2Y7_9HYPO</name>
<comment type="caution">
    <text evidence="11">The sequence shown here is derived from an EMBL/GenBank/DDBJ whole genome shotgun (WGS) entry which is preliminary data.</text>
</comment>
<dbReference type="SUPFAM" id="SSF57701">
    <property type="entry name" value="Zn2/Cys6 DNA-binding domain"/>
    <property type="match status" value="1"/>
</dbReference>
<keyword evidence="12" id="KW-1185">Reference proteome</keyword>
<keyword evidence="8" id="KW-0624">Polysaccharide degradation</keyword>
<dbReference type="PANTHER" id="PTHR47784:SF4">
    <property type="entry name" value="ZN(II)2CYS6 TRANSCRIPTION FACTOR (EUROFUNG)"/>
    <property type="match status" value="1"/>
</dbReference>
<evidence type="ECO:0000256" key="1">
    <source>
        <dbReference type="ARBA" id="ARBA00005641"/>
    </source>
</evidence>
<gene>
    <name evidence="11" type="ORF">AK830_g10784</name>
</gene>
<dbReference type="Gene3D" id="4.10.240.10">
    <property type="entry name" value="Zn(2)-C6 fungal-type DNA-binding domain"/>
    <property type="match status" value="1"/>
</dbReference>
<feature type="domain" description="Zn(2)-C6 fungal-type" evidence="10">
    <location>
        <begin position="448"/>
        <end position="478"/>
    </location>
</feature>
<evidence type="ECO:0000259" key="10">
    <source>
        <dbReference type="PROSITE" id="PS50048"/>
    </source>
</evidence>
<evidence type="ECO:0000256" key="7">
    <source>
        <dbReference type="ARBA" id="ARBA00023295"/>
    </source>
</evidence>
<keyword evidence="4" id="KW-0136">Cellulose degradation</keyword>
<dbReference type="CDD" id="cd00067">
    <property type="entry name" value="GAL4"/>
    <property type="match status" value="1"/>
</dbReference>
<keyword evidence="7" id="KW-0326">Glycosidase</keyword>
<evidence type="ECO:0000256" key="3">
    <source>
        <dbReference type="ARBA" id="ARBA00022801"/>
    </source>
</evidence>
<evidence type="ECO:0000256" key="9">
    <source>
        <dbReference type="SAM" id="MobiDB-lite"/>
    </source>
</evidence>
<evidence type="ECO:0000313" key="12">
    <source>
        <dbReference type="Proteomes" id="UP000050424"/>
    </source>
</evidence>
<organism evidence="11 12">
    <name type="scientific">Neonectria ditissima</name>
    <dbReference type="NCBI Taxonomy" id="78410"/>
    <lineage>
        <taxon>Eukaryota</taxon>
        <taxon>Fungi</taxon>
        <taxon>Dikarya</taxon>
        <taxon>Ascomycota</taxon>
        <taxon>Pezizomycotina</taxon>
        <taxon>Sordariomycetes</taxon>
        <taxon>Hypocreomycetidae</taxon>
        <taxon>Hypocreales</taxon>
        <taxon>Nectriaceae</taxon>
        <taxon>Neonectria</taxon>
    </lineage>
</organism>
<dbReference type="PANTHER" id="PTHR47784">
    <property type="entry name" value="STEROL UPTAKE CONTROL PROTEIN 2"/>
    <property type="match status" value="1"/>
</dbReference>
<evidence type="ECO:0000256" key="4">
    <source>
        <dbReference type="ARBA" id="ARBA00023001"/>
    </source>
</evidence>
<dbReference type="Gene3D" id="2.60.40.10">
    <property type="entry name" value="Immunoglobulins"/>
    <property type="match status" value="1"/>
</dbReference>
<dbReference type="STRING" id="78410.A0A0P7B2Y7"/>
<dbReference type="Pfam" id="PF00172">
    <property type="entry name" value="Zn_clus"/>
    <property type="match status" value="1"/>
</dbReference>
<keyword evidence="6" id="KW-0119">Carbohydrate metabolism</keyword>
<dbReference type="SMART" id="SM00066">
    <property type="entry name" value="GAL4"/>
    <property type="match status" value="1"/>
</dbReference>
<dbReference type="InterPro" id="IPR001138">
    <property type="entry name" value="Zn2Cys6_DnaBD"/>
</dbReference>
<sequence length="664" mass="73385">MVTSRGLYAIVNVHHDSALWADYTVSNADSAMIEEKFYRLWYQIGTKLACTSSRVAFEPLNEPRGESDEHAAQLSKLNDIFLRAIADAGGFNPQRVVTLGGLGQDIQRSIKWFERPSSEFCNPYALQVHYYAPYDFTSAAWGKTIWGSDADKAQLDDAFAELRSTFPDVPIVIGEWLVSPVHSEPAARWRYYDFLARTSIKYGFAPMMWDTGNDILDRSSHKMFDVTGVEVHLRALEGIHNSLPEATTDASAASQFSSAFAFHRVGDAIQAQTLPFSFNENLVTSIAVDDRVLAEGTDYAIIDNGIRFHSSVLSDYFDTNAAGVKATALVSFSAGASIPIQFVVWDTPTVPIASSVAVAGSEVSVAVNWRGVSKPATVAAFKADGSPLVDEWTVYLPPLGRGRTTFVPAKLNLRSFRIPTSESGLSHESRPAMSEFRPRRTHKKSRGGCRPCKDRHVKCDEIRPQCVNCLTNERQCSYTSEQLTRAPRTGALSGLLPQLSSYPMFSLQHMSLLVNVTDNPAGFIMCDEPSQAIVSDIIKPALEIQYVMDVLLALSALQRSLQNPSDSTDYRLLSIQLQGRALSVHNDSALDSSVNSILPRFIFSMLLGYSVLHDTLSSAQRDMSIFIEKFGDYLPLIQLGKTMPEITGLLSEHRKYGTSTLPWD</sequence>
<feature type="region of interest" description="Disordered" evidence="9">
    <location>
        <begin position="422"/>
        <end position="448"/>
    </location>
</feature>
<dbReference type="GO" id="GO:0004553">
    <property type="term" value="F:hydrolase activity, hydrolyzing O-glycosyl compounds"/>
    <property type="evidence" value="ECO:0007669"/>
    <property type="project" value="InterPro"/>
</dbReference>
<evidence type="ECO:0000313" key="11">
    <source>
        <dbReference type="EMBL" id="KPM35802.1"/>
    </source>
</evidence>
<comment type="similarity">
    <text evidence="1">Belongs to the glycosyl hydrolase 5 (cellulase A) family.</text>
</comment>
<dbReference type="InterPro" id="IPR013783">
    <property type="entry name" value="Ig-like_fold"/>
</dbReference>
<dbReference type="InterPro" id="IPR005102">
    <property type="entry name" value="Carbo-bd_X2"/>
</dbReference>
<reference evidence="11 12" key="1">
    <citation type="submission" date="2015-09" db="EMBL/GenBank/DDBJ databases">
        <title>Draft genome of a European isolate of the apple canker pathogen Neonectria ditissima.</title>
        <authorList>
            <person name="Gomez-Cortecero A."/>
            <person name="Harrison R.J."/>
            <person name="Armitage A.D."/>
        </authorList>
    </citation>
    <scope>NUCLEOTIDE SEQUENCE [LARGE SCALE GENOMIC DNA]</scope>
    <source>
        <strain evidence="11 12">R09/05</strain>
    </source>
</reference>
<dbReference type="Pfam" id="PF03442">
    <property type="entry name" value="CBM_X2"/>
    <property type="match status" value="1"/>
</dbReference>
<dbReference type="InterPro" id="IPR036864">
    <property type="entry name" value="Zn2-C6_fun-type_DNA-bd_sf"/>
</dbReference>
<dbReference type="GO" id="GO:0001228">
    <property type="term" value="F:DNA-binding transcription activator activity, RNA polymerase II-specific"/>
    <property type="evidence" value="ECO:0007669"/>
    <property type="project" value="TreeGrafter"/>
</dbReference>
<dbReference type="Gene3D" id="3.20.20.80">
    <property type="entry name" value="Glycosidases"/>
    <property type="match status" value="1"/>
</dbReference>
<evidence type="ECO:0000256" key="5">
    <source>
        <dbReference type="ARBA" id="ARBA00023242"/>
    </source>
</evidence>
<proteinExistence type="inferred from homology"/>
<dbReference type="PROSITE" id="PS00463">
    <property type="entry name" value="ZN2_CY6_FUNGAL_1"/>
    <property type="match status" value="1"/>
</dbReference>
<dbReference type="Proteomes" id="UP000050424">
    <property type="component" value="Unassembled WGS sequence"/>
</dbReference>
<dbReference type="AlphaFoldDB" id="A0A0P7B2Y7"/>